<feature type="domain" description="Glycosyltransferase RgtA/B/C/D-like" evidence="10">
    <location>
        <begin position="93"/>
        <end position="244"/>
    </location>
</feature>
<evidence type="ECO:0000256" key="3">
    <source>
        <dbReference type="ARBA" id="ARBA00022676"/>
    </source>
</evidence>
<dbReference type="RefSeq" id="WP_125816619.1">
    <property type="nucleotide sequence ID" value="NZ_JASITI010000008.1"/>
</dbReference>
<dbReference type="InterPro" id="IPR050297">
    <property type="entry name" value="LipidA_mod_glycosyltrf_83"/>
</dbReference>
<keyword evidence="6 9" id="KW-1133">Transmembrane helix</keyword>
<keyword evidence="3 11" id="KW-0328">Glycosyltransferase</keyword>
<dbReference type="GO" id="GO:0016757">
    <property type="term" value="F:glycosyltransferase activity"/>
    <property type="evidence" value="ECO:0007669"/>
    <property type="project" value="UniProtKB-KW"/>
</dbReference>
<feature type="transmembrane region" description="Helical" evidence="9">
    <location>
        <begin position="226"/>
        <end position="248"/>
    </location>
</feature>
<feature type="transmembrane region" description="Helical" evidence="9">
    <location>
        <begin position="329"/>
        <end position="347"/>
    </location>
</feature>
<gene>
    <name evidence="11" type="ORF">QEZ40_007129</name>
</gene>
<evidence type="ECO:0000256" key="1">
    <source>
        <dbReference type="ARBA" id="ARBA00004651"/>
    </source>
</evidence>
<evidence type="ECO:0000256" key="6">
    <source>
        <dbReference type="ARBA" id="ARBA00022989"/>
    </source>
</evidence>
<name>A0ABT7GQG1_9ACTN</name>
<dbReference type="Pfam" id="PF13231">
    <property type="entry name" value="PMT_2"/>
    <property type="match status" value="1"/>
</dbReference>
<feature type="transmembrane region" description="Helical" evidence="9">
    <location>
        <begin position="299"/>
        <end position="317"/>
    </location>
</feature>
<feature type="transmembrane region" description="Helical" evidence="9">
    <location>
        <begin position="159"/>
        <end position="177"/>
    </location>
</feature>
<feature type="region of interest" description="Disordered" evidence="8">
    <location>
        <begin position="1"/>
        <end position="27"/>
    </location>
</feature>
<evidence type="ECO:0000256" key="5">
    <source>
        <dbReference type="ARBA" id="ARBA00022692"/>
    </source>
</evidence>
<feature type="transmembrane region" description="Helical" evidence="9">
    <location>
        <begin position="189"/>
        <end position="214"/>
    </location>
</feature>
<evidence type="ECO:0000259" key="10">
    <source>
        <dbReference type="Pfam" id="PF13231"/>
    </source>
</evidence>
<comment type="caution">
    <text evidence="11">The sequence shown here is derived from an EMBL/GenBank/DDBJ whole genome shotgun (WGS) entry which is preliminary data.</text>
</comment>
<evidence type="ECO:0000313" key="12">
    <source>
        <dbReference type="Proteomes" id="UP001223390"/>
    </source>
</evidence>
<accession>A0ABT7GQG1</accession>
<keyword evidence="5 9" id="KW-0812">Transmembrane</keyword>
<dbReference type="PANTHER" id="PTHR33908:SF3">
    <property type="entry name" value="UNDECAPRENYL PHOSPHATE-ALPHA-4-AMINO-4-DEOXY-L-ARABINOSE ARABINOSYL TRANSFERASE"/>
    <property type="match status" value="1"/>
</dbReference>
<feature type="transmembrane region" description="Helical" evidence="9">
    <location>
        <begin position="269"/>
        <end position="293"/>
    </location>
</feature>
<dbReference type="PANTHER" id="PTHR33908">
    <property type="entry name" value="MANNOSYLTRANSFERASE YKCB-RELATED"/>
    <property type="match status" value="1"/>
</dbReference>
<dbReference type="EC" id="2.4.-.-" evidence="11"/>
<proteinExistence type="predicted"/>
<evidence type="ECO:0000256" key="7">
    <source>
        <dbReference type="ARBA" id="ARBA00023136"/>
    </source>
</evidence>
<protein>
    <submittedName>
        <fullName evidence="11">Glycosyltransferase family 39 protein</fullName>
        <ecNumber evidence="11">2.4.-.-</ecNumber>
    </submittedName>
</protein>
<keyword evidence="12" id="KW-1185">Reference proteome</keyword>
<dbReference type="InterPro" id="IPR038731">
    <property type="entry name" value="RgtA/B/C-like"/>
</dbReference>
<feature type="transmembrane region" description="Helical" evidence="9">
    <location>
        <begin position="106"/>
        <end position="124"/>
    </location>
</feature>
<sequence length="506" mass="55495">MTSARTLPDSPAGVAGRRSAGSDEEPAAPRRLPARLDWLWAALLTLAVAVFGIGRAEPWRDELASWNAASRSTGELIDMLRHVDAVSGAYYLLLHGWVSVFGDSLAVLRLPSALAMAGAAAFAVLTARTLFDRRTAVFTGLLFAFVPAVSRYGQEARSYAFVVLAVSAATWLLLRALERPVLRRWAPYALAVAAAGLFHVVSLLILLPHGLIVLLRWRRDRRGRTVVGFAVTVAVGLLPVVPLVLLGQRQVSRQISWIKTPHLRSFADLWSNLFASPTTGLLLGALVLLPLAWSRGRRPAGELLLTGAAPILAAWVVSQGSTSYFMDRYLLFTVPAWVVLAAAALAALRPLRAGALALAALVVLGLPDQRQMRTEWARIEQDGRAVAKVIAKGYRPGDGFAPVRGDDKVFMIDYQVEYYLPERVRLKDVFAERSALQRDDLFPKECAQPVQCLRGTQRVWVVTWSGTDNPFHKFPKGQAEALRSQYRVVESKTVRGLTVSLVERTP</sequence>
<evidence type="ECO:0000256" key="9">
    <source>
        <dbReference type="SAM" id="Phobius"/>
    </source>
</evidence>
<evidence type="ECO:0000256" key="2">
    <source>
        <dbReference type="ARBA" id="ARBA00022475"/>
    </source>
</evidence>
<organism evidence="11 12">
    <name type="scientific">Streptomyces katrae</name>
    <dbReference type="NCBI Taxonomy" id="68223"/>
    <lineage>
        <taxon>Bacteria</taxon>
        <taxon>Bacillati</taxon>
        <taxon>Actinomycetota</taxon>
        <taxon>Actinomycetes</taxon>
        <taxon>Kitasatosporales</taxon>
        <taxon>Streptomycetaceae</taxon>
        <taxon>Streptomyces</taxon>
    </lineage>
</organism>
<evidence type="ECO:0000256" key="8">
    <source>
        <dbReference type="SAM" id="MobiDB-lite"/>
    </source>
</evidence>
<feature type="transmembrane region" description="Helical" evidence="9">
    <location>
        <begin position="38"/>
        <end position="56"/>
    </location>
</feature>
<evidence type="ECO:0000313" key="11">
    <source>
        <dbReference type="EMBL" id="MDK9495833.1"/>
    </source>
</evidence>
<keyword evidence="2" id="KW-1003">Cell membrane</keyword>
<dbReference type="EMBL" id="JASITI010000008">
    <property type="protein sequence ID" value="MDK9495833.1"/>
    <property type="molecule type" value="Genomic_DNA"/>
</dbReference>
<reference evidence="11 12" key="1">
    <citation type="submission" date="2023-05" db="EMBL/GenBank/DDBJ databases">
        <title>Sequencing and Assembly of Streptomyces sp. NP73.</title>
        <authorList>
            <person name="Konwar A.N."/>
            <person name="Saikia K."/>
            <person name="Thakur D."/>
        </authorList>
    </citation>
    <scope>NUCLEOTIDE SEQUENCE [LARGE SCALE GENOMIC DNA]</scope>
    <source>
        <strain evidence="11 12">NP73</strain>
    </source>
</reference>
<dbReference type="Proteomes" id="UP001223390">
    <property type="component" value="Unassembled WGS sequence"/>
</dbReference>
<keyword evidence="7 9" id="KW-0472">Membrane</keyword>
<comment type="subcellular location">
    <subcellularLocation>
        <location evidence="1">Cell membrane</location>
        <topology evidence="1">Multi-pass membrane protein</topology>
    </subcellularLocation>
</comment>
<keyword evidence="4 11" id="KW-0808">Transferase</keyword>
<evidence type="ECO:0000256" key="4">
    <source>
        <dbReference type="ARBA" id="ARBA00022679"/>
    </source>
</evidence>